<gene>
    <name evidence="1" type="ORF">ACFQ3L_01515</name>
</gene>
<evidence type="ECO:0000313" key="2">
    <source>
        <dbReference type="Proteomes" id="UP001597249"/>
    </source>
</evidence>
<protein>
    <submittedName>
        <fullName evidence="1">Uncharacterized protein</fullName>
    </submittedName>
</protein>
<sequence>MDFEFTTLALTVGGRTRKELTTALTQYGITADANAQQLLQRMPVYPERPYAVRIGVIPASALGFTGPVALSPLLQAAQHAGLKLVPLAVAVELRLQWRKQPAGRVFVASPALGSGPRGFCLQNAAGMLTLNGFTASAAPQWSAATLFAFALAV</sequence>
<accession>A0ABW4B5W0</accession>
<keyword evidence="2" id="KW-1185">Reference proteome</keyword>
<proteinExistence type="predicted"/>
<evidence type="ECO:0000313" key="1">
    <source>
        <dbReference type="EMBL" id="MFD1392269.1"/>
    </source>
</evidence>
<reference evidence="2" key="1">
    <citation type="journal article" date="2019" name="Int. J. Syst. Evol. Microbiol.">
        <title>The Global Catalogue of Microorganisms (GCM) 10K type strain sequencing project: providing services to taxonomists for standard genome sequencing and annotation.</title>
        <authorList>
            <consortium name="The Broad Institute Genomics Platform"/>
            <consortium name="The Broad Institute Genome Sequencing Center for Infectious Disease"/>
            <person name="Wu L."/>
            <person name="Ma J."/>
        </authorList>
    </citation>
    <scope>NUCLEOTIDE SEQUENCE [LARGE SCALE GENOMIC DNA]</scope>
    <source>
        <strain evidence="2">CCM 8911</strain>
    </source>
</reference>
<comment type="caution">
    <text evidence="1">The sequence shown here is derived from an EMBL/GenBank/DDBJ whole genome shotgun (WGS) entry which is preliminary data.</text>
</comment>
<dbReference type="EMBL" id="JBHTMO010000002">
    <property type="protein sequence ID" value="MFD1392269.1"/>
    <property type="molecule type" value="Genomic_DNA"/>
</dbReference>
<name>A0ABW4B5W0_9LACO</name>
<dbReference type="RefSeq" id="WP_125584827.1">
    <property type="nucleotide sequence ID" value="NZ_JBHTMO010000002.1"/>
</dbReference>
<dbReference type="Proteomes" id="UP001597249">
    <property type="component" value="Unassembled WGS sequence"/>
</dbReference>
<organism evidence="1 2">
    <name type="scientific">Lacticaseibacillus jixianensis</name>
    <dbReference type="NCBI Taxonomy" id="2486012"/>
    <lineage>
        <taxon>Bacteria</taxon>
        <taxon>Bacillati</taxon>
        <taxon>Bacillota</taxon>
        <taxon>Bacilli</taxon>
        <taxon>Lactobacillales</taxon>
        <taxon>Lactobacillaceae</taxon>
        <taxon>Lacticaseibacillus</taxon>
    </lineage>
</organism>